<dbReference type="InterPro" id="IPR025202">
    <property type="entry name" value="PLD-like_dom"/>
</dbReference>
<gene>
    <name evidence="8" type="ORF">OHA16_17085</name>
</gene>
<dbReference type="PROSITE" id="PS50035">
    <property type="entry name" value="PLD"/>
    <property type="match status" value="1"/>
</dbReference>
<dbReference type="InterPro" id="IPR050534">
    <property type="entry name" value="Coronavir_polyprotein_1ab"/>
</dbReference>
<dbReference type="EMBL" id="CP108110">
    <property type="protein sequence ID" value="WUQ84528.1"/>
    <property type="molecule type" value="Genomic_DNA"/>
</dbReference>
<evidence type="ECO:0000256" key="1">
    <source>
        <dbReference type="ARBA" id="ARBA00007913"/>
    </source>
</evidence>
<feature type="compositionally biased region" description="Basic and acidic residues" evidence="6">
    <location>
        <begin position="316"/>
        <end position="331"/>
    </location>
</feature>
<protein>
    <submittedName>
        <fullName evidence="8">AAA domain-containing protein</fullName>
    </submittedName>
</protein>
<proteinExistence type="inferred from homology"/>
<dbReference type="Proteomes" id="UP001432222">
    <property type="component" value="Chromosome"/>
</dbReference>
<reference evidence="8" key="1">
    <citation type="submission" date="2022-10" db="EMBL/GenBank/DDBJ databases">
        <title>The complete genomes of actinobacterial strains from the NBC collection.</title>
        <authorList>
            <person name="Joergensen T.S."/>
            <person name="Alvarez Arevalo M."/>
            <person name="Sterndorff E.B."/>
            <person name="Faurdal D."/>
            <person name="Vuksanovic O."/>
            <person name="Mourched A.-S."/>
            <person name="Charusanti P."/>
            <person name="Shaw S."/>
            <person name="Blin K."/>
            <person name="Weber T."/>
        </authorList>
    </citation>
    <scope>NUCLEOTIDE SEQUENCE</scope>
    <source>
        <strain evidence="8">NBC_00222</strain>
    </source>
</reference>
<evidence type="ECO:0000256" key="5">
    <source>
        <dbReference type="ARBA" id="ARBA00022840"/>
    </source>
</evidence>
<evidence type="ECO:0000256" key="4">
    <source>
        <dbReference type="ARBA" id="ARBA00022806"/>
    </source>
</evidence>
<keyword evidence="5" id="KW-0067">ATP-binding</keyword>
<feature type="region of interest" description="Disordered" evidence="6">
    <location>
        <begin position="307"/>
        <end position="331"/>
    </location>
</feature>
<sequence length="1059" mass="116157">MAAHAPRSGLALWAVRRPPDFLLRSLREALAALPDTGLAEQLVGGRIDAVAPSDASACGGVLKGGQAQAYLACTSPGLRLVWGPPGTGKTTVLTRALSDLALRGKRVLLVSGTNVAVDNALEGVLKERSSLQPGLMVRVGSPALRHVAEDPRVSLPLLVRAKVAEAEQAVEGVAEQLTALTGEPKLTELRETEARLAGFDPDTYEQAKERLAHGRLVERLATELEAGEAGEDDVRARSEQAAIEHREALRRWESWAPQRSLLEQVAHWRAEIGKGEQSQQQLRAALLDAEAALATLDTEQRELDGRGRLRARRRRGEIQHERAEQSRRRDALHQQVVHAAETYAAHHEVLRQHITQARAAAHPVDDTALRLQLALIDSTAADQAKVNQDLALARQTSQTAGHRLRAAQQDHHPQPGDADLVATSDNAGLPQLTVRFRELRASCAGLLARQGELEREHERLVRELARRRSQAEPELIRGASVVATTLARLRLNRTVAEGPYDVVLVDEAGAALLPELIVAVAKAKETVVLFGDFCQLGPVMPKRVPKQPELERWIRADCFELAGIRTPADALAHPGCAALLTTHRFGPDTTDLVNRIAYGGMLRSARPARDRALDPEIILVTTDGLGEGDDGIATARKVPGETGRWWVAGSLLATALAERHHDQGESVGIVTPYKAQAQVTHDWLHDQGRLFRTPAVEVGTAHRFQGREFDVVVLDLVEDGVLSGWTAAGNSKDARAFAKDGARLFNVGATRARQRVYVIAAWDALAKAANGTVLAHLRDMARAEPEALVRGVRSGQLLGLPAAESPGLNPLQQEIWQAFEGHVRYTAIHDEDTYYPDALDAIDQACHSIWLWSPWYTKRMWEVLPCLHDARRRGVRIHLFVTNESDSLLQGQLAKPATAADAARRLPELKAVADTLVEIKDMHQKILVIDEQLCFLGSLNTLSHAPGGQGRREIMVPFRGRRFARHILDHENAELLLHPPVCPDHGGQAELRKYTIPSKQRPARSPHTTNHPAQRYFVWACPTRIAVVKPDGTTGTVGCDRRKTLRPEETRYLGKQPSL</sequence>
<dbReference type="Gene3D" id="3.40.50.300">
    <property type="entry name" value="P-loop containing nucleotide triphosphate hydrolases"/>
    <property type="match status" value="3"/>
</dbReference>
<dbReference type="SMART" id="SM00382">
    <property type="entry name" value="AAA"/>
    <property type="match status" value="1"/>
</dbReference>
<keyword evidence="3" id="KW-0378">Hydrolase</keyword>
<organism evidence="8 9">
    <name type="scientific">Kitasatospora purpeofusca</name>
    <dbReference type="NCBI Taxonomy" id="67352"/>
    <lineage>
        <taxon>Bacteria</taxon>
        <taxon>Bacillati</taxon>
        <taxon>Actinomycetota</taxon>
        <taxon>Actinomycetes</taxon>
        <taxon>Kitasatosporales</taxon>
        <taxon>Streptomycetaceae</taxon>
        <taxon>Kitasatospora</taxon>
    </lineage>
</organism>
<evidence type="ECO:0000313" key="9">
    <source>
        <dbReference type="Proteomes" id="UP001432222"/>
    </source>
</evidence>
<feature type="domain" description="PLD phosphodiesterase" evidence="7">
    <location>
        <begin position="918"/>
        <end position="945"/>
    </location>
</feature>
<evidence type="ECO:0000256" key="6">
    <source>
        <dbReference type="SAM" id="MobiDB-lite"/>
    </source>
</evidence>
<evidence type="ECO:0000313" key="8">
    <source>
        <dbReference type="EMBL" id="WUQ84528.1"/>
    </source>
</evidence>
<dbReference type="InterPro" id="IPR027417">
    <property type="entry name" value="P-loop_NTPase"/>
</dbReference>
<dbReference type="PANTHER" id="PTHR43788">
    <property type="entry name" value="DNA2/NAM7 HELICASE FAMILY MEMBER"/>
    <property type="match status" value="1"/>
</dbReference>
<dbReference type="InterPro" id="IPR003593">
    <property type="entry name" value="AAA+_ATPase"/>
</dbReference>
<dbReference type="SUPFAM" id="SSF56024">
    <property type="entry name" value="Phospholipase D/nuclease"/>
    <property type="match status" value="1"/>
</dbReference>
<name>A0ABZ1U006_9ACTN</name>
<keyword evidence="9" id="KW-1185">Reference proteome</keyword>
<keyword evidence="4" id="KW-0347">Helicase</keyword>
<dbReference type="Pfam" id="PF13086">
    <property type="entry name" value="AAA_11"/>
    <property type="match status" value="1"/>
</dbReference>
<accession>A0ABZ1U006</accession>
<feature type="region of interest" description="Disordered" evidence="6">
    <location>
        <begin position="397"/>
        <end position="416"/>
    </location>
</feature>
<dbReference type="InterPro" id="IPR001736">
    <property type="entry name" value="PLipase_D/transphosphatidylase"/>
</dbReference>
<evidence type="ECO:0000256" key="3">
    <source>
        <dbReference type="ARBA" id="ARBA00022801"/>
    </source>
</evidence>
<dbReference type="Pfam" id="PF13087">
    <property type="entry name" value="AAA_12"/>
    <property type="match status" value="1"/>
</dbReference>
<evidence type="ECO:0000256" key="2">
    <source>
        <dbReference type="ARBA" id="ARBA00022741"/>
    </source>
</evidence>
<dbReference type="RefSeq" id="WP_328955378.1">
    <property type="nucleotide sequence ID" value="NZ_CP108110.1"/>
</dbReference>
<dbReference type="Pfam" id="PF13091">
    <property type="entry name" value="PLDc_2"/>
    <property type="match status" value="1"/>
</dbReference>
<dbReference type="Gene3D" id="3.30.870.10">
    <property type="entry name" value="Endonuclease Chain A"/>
    <property type="match status" value="1"/>
</dbReference>
<keyword evidence="2" id="KW-0547">Nucleotide-binding</keyword>
<dbReference type="InterPro" id="IPR041677">
    <property type="entry name" value="DNA2/NAM7_AAA_11"/>
</dbReference>
<comment type="similarity">
    <text evidence="1">Belongs to the DNA2/NAM7 helicase family.</text>
</comment>
<dbReference type="SUPFAM" id="SSF52540">
    <property type="entry name" value="P-loop containing nucleoside triphosphate hydrolases"/>
    <property type="match status" value="1"/>
</dbReference>
<dbReference type="InterPro" id="IPR041679">
    <property type="entry name" value="DNA2/NAM7-like_C"/>
</dbReference>
<dbReference type="PANTHER" id="PTHR43788:SF8">
    <property type="entry name" value="DNA-BINDING PROTEIN SMUBP-2"/>
    <property type="match status" value="1"/>
</dbReference>
<evidence type="ECO:0000259" key="7">
    <source>
        <dbReference type="PROSITE" id="PS50035"/>
    </source>
</evidence>